<evidence type="ECO:0000313" key="2">
    <source>
        <dbReference type="Proteomes" id="UP001057375"/>
    </source>
</evidence>
<evidence type="ECO:0000313" key="1">
    <source>
        <dbReference type="EMBL" id="GKT36025.1"/>
    </source>
</evidence>
<sequence>MIFNPFARLLRSYVGDDIDGTDVMLQSIMAEPTIHHTVECYHYETHTTTRTVTDSEGRTRVERETHTEKVVTFRMSYPFLISHWIDRSLVLALKGETRSRGGGVSWEDVAGACDMGSVHVTVDVQLSSLMARDVDARRLQLYAEHKFRDVHTDVIVTKAVPGAKLDFKFLADKFRPPAPIAPPVSYSQQTGPDAVSVNYQELNDEIVSEVSSVYSRERTKFAKHPMIYAICGGSNVVLPNVLFFFAFCTGQGFWFEAIYRMFSTHADRTLVKTVFTDSEQMECSNLCLADRRYLESIRAVPQVVYTAGGGAGKVYEHATSGEAPPSMPVAMQEKDKAMYEPDEPFQPPLYSGISEPTPPPAKPSGLGSCVVCGPQDQTQVDISVPQYVVETDQLIGSSVLDDAGRPSTDNVLSMGYGLA</sequence>
<name>A0ABQ5KYA3_9EUKA</name>
<protein>
    <submittedName>
        <fullName evidence="1">Uncharacterized protein</fullName>
    </submittedName>
</protein>
<organism evidence="1 2">
    <name type="scientific">Aduncisulcus paluster</name>
    <dbReference type="NCBI Taxonomy" id="2918883"/>
    <lineage>
        <taxon>Eukaryota</taxon>
        <taxon>Metamonada</taxon>
        <taxon>Carpediemonas-like organisms</taxon>
        <taxon>Aduncisulcus</taxon>
    </lineage>
</organism>
<gene>
    <name evidence="1" type="ORF">ADUPG1_009063</name>
</gene>
<reference evidence="1" key="1">
    <citation type="submission" date="2022-03" db="EMBL/GenBank/DDBJ databases">
        <title>Draft genome sequence of Aduncisulcus paluster, a free-living microaerophilic Fornicata.</title>
        <authorList>
            <person name="Yuyama I."/>
            <person name="Kume K."/>
            <person name="Tamura T."/>
            <person name="Inagaki Y."/>
            <person name="Hashimoto T."/>
        </authorList>
    </citation>
    <scope>NUCLEOTIDE SEQUENCE</scope>
    <source>
        <strain evidence="1">NY0171</strain>
    </source>
</reference>
<accession>A0ABQ5KYA3</accession>
<dbReference type="Proteomes" id="UP001057375">
    <property type="component" value="Unassembled WGS sequence"/>
</dbReference>
<proteinExistence type="predicted"/>
<keyword evidence="2" id="KW-1185">Reference proteome</keyword>
<comment type="caution">
    <text evidence="1">The sequence shown here is derived from an EMBL/GenBank/DDBJ whole genome shotgun (WGS) entry which is preliminary data.</text>
</comment>
<dbReference type="EMBL" id="BQXS01011122">
    <property type="protein sequence ID" value="GKT36025.1"/>
    <property type="molecule type" value="Genomic_DNA"/>
</dbReference>